<feature type="region of interest" description="Disordered" evidence="1">
    <location>
        <begin position="1"/>
        <end position="31"/>
    </location>
</feature>
<proteinExistence type="predicted"/>
<evidence type="ECO:0000313" key="2">
    <source>
        <dbReference type="EMBL" id="KAG8074466.1"/>
    </source>
</evidence>
<comment type="caution">
    <text evidence="2">The sequence shown here is derived from an EMBL/GenBank/DDBJ whole genome shotgun (WGS) entry which is preliminary data.</text>
</comment>
<reference evidence="2" key="2">
    <citation type="submission" date="2021-02" db="EMBL/GenBank/DDBJ databases">
        <authorList>
            <person name="Kimball J.A."/>
            <person name="Haas M.W."/>
            <person name="Macchietto M."/>
            <person name="Kono T."/>
            <person name="Duquette J."/>
            <person name="Shao M."/>
        </authorList>
    </citation>
    <scope>NUCLEOTIDE SEQUENCE</scope>
    <source>
        <tissue evidence="2">Fresh leaf tissue</tissue>
    </source>
</reference>
<evidence type="ECO:0000313" key="3">
    <source>
        <dbReference type="Proteomes" id="UP000729402"/>
    </source>
</evidence>
<keyword evidence="3" id="KW-1185">Reference proteome</keyword>
<evidence type="ECO:0000256" key="1">
    <source>
        <dbReference type="SAM" id="MobiDB-lite"/>
    </source>
</evidence>
<dbReference type="AlphaFoldDB" id="A0A8J5TF53"/>
<name>A0A8J5TF53_ZIZPA</name>
<protein>
    <submittedName>
        <fullName evidence="2">Uncharacterized protein</fullName>
    </submittedName>
</protein>
<organism evidence="2 3">
    <name type="scientific">Zizania palustris</name>
    <name type="common">Northern wild rice</name>
    <dbReference type="NCBI Taxonomy" id="103762"/>
    <lineage>
        <taxon>Eukaryota</taxon>
        <taxon>Viridiplantae</taxon>
        <taxon>Streptophyta</taxon>
        <taxon>Embryophyta</taxon>
        <taxon>Tracheophyta</taxon>
        <taxon>Spermatophyta</taxon>
        <taxon>Magnoliopsida</taxon>
        <taxon>Liliopsida</taxon>
        <taxon>Poales</taxon>
        <taxon>Poaceae</taxon>
        <taxon>BOP clade</taxon>
        <taxon>Oryzoideae</taxon>
        <taxon>Oryzeae</taxon>
        <taxon>Zizaniinae</taxon>
        <taxon>Zizania</taxon>
    </lineage>
</organism>
<reference evidence="2" key="1">
    <citation type="journal article" date="2021" name="bioRxiv">
        <title>Whole Genome Assembly and Annotation of Northern Wild Rice, Zizania palustris L., Supports a Whole Genome Duplication in the Zizania Genus.</title>
        <authorList>
            <person name="Haas M."/>
            <person name="Kono T."/>
            <person name="Macchietto M."/>
            <person name="Millas R."/>
            <person name="McGilp L."/>
            <person name="Shao M."/>
            <person name="Duquette J."/>
            <person name="Hirsch C.N."/>
            <person name="Kimball J."/>
        </authorList>
    </citation>
    <scope>NUCLEOTIDE SEQUENCE</scope>
    <source>
        <tissue evidence="2">Fresh leaf tissue</tissue>
    </source>
</reference>
<accession>A0A8J5TF53</accession>
<feature type="compositionally biased region" description="Basic and acidic residues" evidence="1">
    <location>
        <begin position="11"/>
        <end position="31"/>
    </location>
</feature>
<feature type="region of interest" description="Disordered" evidence="1">
    <location>
        <begin position="87"/>
        <end position="117"/>
    </location>
</feature>
<dbReference type="EMBL" id="JAAALK010000283">
    <property type="protein sequence ID" value="KAG8074466.1"/>
    <property type="molecule type" value="Genomic_DNA"/>
</dbReference>
<feature type="compositionally biased region" description="Basic residues" evidence="1">
    <location>
        <begin position="1"/>
        <end position="10"/>
    </location>
</feature>
<dbReference type="Proteomes" id="UP000729402">
    <property type="component" value="Unassembled WGS sequence"/>
</dbReference>
<sequence>MVGGRGRRAGRGGERKNRRQREAADTRRGLSDWEGSNTAVWTLLPSVRLRGREGGAVISWIEQGQCMEFGSRGRTEQEIRLCRRQPAPTAVRPYASARRAGKGSGSGSRGVARERGG</sequence>
<gene>
    <name evidence="2" type="ORF">GUJ93_ZPchr0006g46041</name>
</gene>